<evidence type="ECO:0000313" key="2">
    <source>
        <dbReference type="Proteomes" id="UP000199706"/>
    </source>
</evidence>
<protein>
    <recommendedName>
        <fullName evidence="3">ASCH domain-containing protein</fullName>
    </recommendedName>
</protein>
<dbReference type="AlphaFoldDB" id="A0A1G7ZS99"/>
<evidence type="ECO:0008006" key="3">
    <source>
        <dbReference type="Google" id="ProtNLM"/>
    </source>
</evidence>
<sequence length="94" mass="11300">MTELPSLILPLKRLYFDQIKSGEKVEEYRLCTPYWRKRLEHRHYGRIVLTLGYPKADDHERRIVKPWRGYVERTIKHPHFGPHPVRVFAIHVGA</sequence>
<gene>
    <name evidence="1" type="ORF">SAMN05216466_107153</name>
</gene>
<dbReference type="RefSeq" id="WP_090685798.1">
    <property type="nucleotide sequence ID" value="NZ_FNCJ01000007.1"/>
</dbReference>
<dbReference type="Proteomes" id="UP000199706">
    <property type="component" value="Unassembled WGS sequence"/>
</dbReference>
<dbReference type="EMBL" id="FNCJ01000007">
    <property type="protein sequence ID" value="SDH11548.1"/>
    <property type="molecule type" value="Genomic_DNA"/>
</dbReference>
<accession>A0A1G7ZS99</accession>
<proteinExistence type="predicted"/>
<dbReference type="OrthoDB" id="9133299at2"/>
<organism evidence="1 2">
    <name type="scientific">Paraburkholderia phenazinium</name>
    <dbReference type="NCBI Taxonomy" id="60549"/>
    <lineage>
        <taxon>Bacteria</taxon>
        <taxon>Pseudomonadati</taxon>
        <taxon>Pseudomonadota</taxon>
        <taxon>Betaproteobacteria</taxon>
        <taxon>Burkholderiales</taxon>
        <taxon>Burkholderiaceae</taxon>
        <taxon>Paraburkholderia</taxon>
    </lineage>
</organism>
<name>A0A1G7ZS99_9BURK</name>
<reference evidence="1 2" key="1">
    <citation type="submission" date="2016-10" db="EMBL/GenBank/DDBJ databases">
        <authorList>
            <person name="de Groot N.N."/>
        </authorList>
    </citation>
    <scope>NUCLEOTIDE SEQUENCE [LARGE SCALE GENOMIC DNA]</scope>
    <source>
        <strain evidence="1 2">LMG 2247</strain>
    </source>
</reference>
<evidence type="ECO:0000313" key="1">
    <source>
        <dbReference type="EMBL" id="SDH11548.1"/>
    </source>
</evidence>